<evidence type="ECO:0000256" key="2">
    <source>
        <dbReference type="ARBA" id="ARBA00011749"/>
    </source>
</evidence>
<protein>
    <submittedName>
        <fullName evidence="4">Uncharacterized protein</fullName>
    </submittedName>
</protein>
<comment type="caution">
    <text evidence="4">The sequence shown here is derived from an EMBL/GenBank/DDBJ whole genome shotgun (WGS) entry which is preliminary data.</text>
</comment>
<dbReference type="InterPro" id="IPR016024">
    <property type="entry name" value="ARM-type_fold"/>
</dbReference>
<dbReference type="AlphaFoldDB" id="A0AAW0IHI2"/>
<comment type="subunit">
    <text evidence="2">Component of a trimeric complex composed of STK11/LKB1, STRAD (STRADA or STRADB) and CAB39/MO25 (CAB39/MO25alpha or CAB39L/MO25beta): the complex tethers STK11/LKB1 in the cytoplasm and stimulates its catalytic activity.</text>
</comment>
<evidence type="ECO:0000313" key="4">
    <source>
        <dbReference type="EMBL" id="KAK7813741.1"/>
    </source>
</evidence>
<dbReference type="Proteomes" id="UP001488838">
    <property type="component" value="Unassembled WGS sequence"/>
</dbReference>
<keyword evidence="5" id="KW-1185">Reference proteome</keyword>
<dbReference type="InterPro" id="IPR013878">
    <property type="entry name" value="Mo25"/>
</dbReference>
<dbReference type="GO" id="GO:0043539">
    <property type="term" value="F:protein serine/threonine kinase activator activity"/>
    <property type="evidence" value="ECO:0007669"/>
    <property type="project" value="TreeGrafter"/>
</dbReference>
<evidence type="ECO:0000256" key="3">
    <source>
        <dbReference type="ARBA" id="ARBA00025206"/>
    </source>
</evidence>
<dbReference type="Pfam" id="PF08569">
    <property type="entry name" value="Mo25"/>
    <property type="match status" value="1"/>
</dbReference>
<dbReference type="PANTHER" id="PTHR10182:SF11">
    <property type="entry name" value="CALCIUM-BINDING PROTEIN 39"/>
    <property type="match status" value="1"/>
</dbReference>
<name>A0AAW0IHI2_MYOGA</name>
<dbReference type="GO" id="GO:0035556">
    <property type="term" value="P:intracellular signal transduction"/>
    <property type="evidence" value="ECO:0007669"/>
    <property type="project" value="TreeGrafter"/>
</dbReference>
<dbReference type="InterPro" id="IPR011989">
    <property type="entry name" value="ARM-like"/>
</dbReference>
<sequence>MWFPFGKSQKSPADIVKSLKESLAVLEKQDISDKKAEKVTKNASKKLVALKEILYGTQEKEPQTAVVAQLAPELYNNESRNIQFNAFHVFKVFMANPNKTQPILDILLVNQNKLIEFLSKFQNDRMEDERFNDKAFLVEQIRDLKRPAQQEA</sequence>
<evidence type="ECO:0000313" key="5">
    <source>
        <dbReference type="Proteomes" id="UP001488838"/>
    </source>
</evidence>
<comment type="similarity">
    <text evidence="1">Belongs to the Mo25 family.</text>
</comment>
<proteinExistence type="inferred from homology"/>
<accession>A0AAW0IHI2</accession>
<dbReference type="SUPFAM" id="SSF48371">
    <property type="entry name" value="ARM repeat"/>
    <property type="match status" value="1"/>
</dbReference>
<comment type="function">
    <text evidence="3">Component of a complex that binds and activates STK11/LKB1. In the complex, required to stabilize the interaction between CAB39/MO25 (CAB39/MO25alpha or CAB39L/MO25beta) and STK11/LKB1.</text>
</comment>
<reference evidence="4 5" key="1">
    <citation type="journal article" date="2023" name="bioRxiv">
        <title>Conserved and derived expression patterns and positive selection on dental genes reveal complex evolutionary context of ever-growing rodent molars.</title>
        <authorList>
            <person name="Calamari Z.T."/>
            <person name="Song A."/>
            <person name="Cohen E."/>
            <person name="Akter M."/>
            <person name="Roy R.D."/>
            <person name="Hallikas O."/>
            <person name="Christensen M.M."/>
            <person name="Li P."/>
            <person name="Marangoni P."/>
            <person name="Jernvall J."/>
            <person name="Klein O.D."/>
        </authorList>
    </citation>
    <scope>NUCLEOTIDE SEQUENCE [LARGE SCALE GENOMIC DNA]</scope>
    <source>
        <strain evidence="4">V071</strain>
    </source>
</reference>
<dbReference type="PANTHER" id="PTHR10182">
    <property type="entry name" value="CALCIUM-BINDING PROTEIN 39-RELATED"/>
    <property type="match status" value="1"/>
</dbReference>
<dbReference type="Gene3D" id="1.25.10.10">
    <property type="entry name" value="Leucine-rich Repeat Variant"/>
    <property type="match status" value="2"/>
</dbReference>
<evidence type="ECO:0000256" key="1">
    <source>
        <dbReference type="ARBA" id="ARBA00011012"/>
    </source>
</evidence>
<gene>
    <name evidence="4" type="ORF">U0070_001447</name>
</gene>
<organism evidence="4 5">
    <name type="scientific">Myodes glareolus</name>
    <name type="common">Bank vole</name>
    <name type="synonym">Clethrionomys glareolus</name>
    <dbReference type="NCBI Taxonomy" id="447135"/>
    <lineage>
        <taxon>Eukaryota</taxon>
        <taxon>Metazoa</taxon>
        <taxon>Chordata</taxon>
        <taxon>Craniata</taxon>
        <taxon>Vertebrata</taxon>
        <taxon>Euteleostomi</taxon>
        <taxon>Mammalia</taxon>
        <taxon>Eutheria</taxon>
        <taxon>Euarchontoglires</taxon>
        <taxon>Glires</taxon>
        <taxon>Rodentia</taxon>
        <taxon>Myomorpha</taxon>
        <taxon>Muroidea</taxon>
        <taxon>Cricetidae</taxon>
        <taxon>Arvicolinae</taxon>
        <taxon>Myodes</taxon>
    </lineage>
</organism>
<dbReference type="EMBL" id="JBBHLL010000132">
    <property type="protein sequence ID" value="KAK7813741.1"/>
    <property type="molecule type" value="Genomic_DNA"/>
</dbReference>